<evidence type="ECO:0000313" key="11">
    <source>
        <dbReference type="Proteomes" id="UP000195437"/>
    </source>
</evidence>
<evidence type="ECO:0000256" key="5">
    <source>
        <dbReference type="ARBA" id="ARBA00022989"/>
    </source>
</evidence>
<dbReference type="FunFam" id="1.20.1720.10:FF:000004">
    <property type="entry name" value="EmrB/QacA family drug resistance transporter"/>
    <property type="match status" value="1"/>
</dbReference>
<keyword evidence="11" id="KW-1185">Reference proteome</keyword>
<evidence type="ECO:0000256" key="4">
    <source>
        <dbReference type="ARBA" id="ARBA00022692"/>
    </source>
</evidence>
<evidence type="ECO:0000256" key="8">
    <source>
        <dbReference type="SAM" id="Phobius"/>
    </source>
</evidence>
<dbReference type="PROSITE" id="PS00216">
    <property type="entry name" value="SUGAR_TRANSPORT_1"/>
    <property type="match status" value="1"/>
</dbReference>
<dbReference type="KEGG" id="tum:CBW65_02375"/>
<dbReference type="InterPro" id="IPR004638">
    <property type="entry name" value="EmrB-like"/>
</dbReference>
<keyword evidence="2" id="KW-0813">Transport</keyword>
<dbReference type="InterPro" id="IPR005829">
    <property type="entry name" value="Sugar_transporter_CS"/>
</dbReference>
<dbReference type="PANTHER" id="PTHR23501">
    <property type="entry name" value="MAJOR FACILITATOR SUPERFAMILY"/>
    <property type="match status" value="1"/>
</dbReference>
<evidence type="ECO:0000313" key="10">
    <source>
        <dbReference type="EMBL" id="ARU60037.1"/>
    </source>
</evidence>
<feature type="transmembrane region" description="Helical" evidence="8">
    <location>
        <begin position="165"/>
        <end position="186"/>
    </location>
</feature>
<feature type="transmembrane region" description="Helical" evidence="8">
    <location>
        <begin position="493"/>
        <end position="511"/>
    </location>
</feature>
<dbReference type="Gene3D" id="1.20.1720.10">
    <property type="entry name" value="Multidrug resistance protein D"/>
    <property type="match status" value="1"/>
</dbReference>
<sequence>MEELDKRTKIMIMIAIMASMLFASLNQTIVGTALPRIIAELGGMEYYSWVFTIYMLTSSVTGLLVGKLSDMYGRKPFILVGLGLFMIGAFLTGTSQDIIQMILYRGLQGFGGGFIMSTAFSAVGDLFPPRERGKWQGLMGAVFGMSAVIGPFLGGWIVDNADWKWVFWVNLPIGVIAFLLIMRLFPKKTGKATGRVDYAGAIFATGFLVPLLLAFSWGGSKYEWGSGTIIGLIAGAVVSLLLFIWAESRAEQPVLPLALFKNGIFNVVNLIGFLSGVAMFGSIMYIPLFVQGVIGTTATASGLVTMPMMVSMVACSALSGQVTSRTGKYKFMALIGSVVLAVGMFMLTRMSTETSNLMTSIDMIVVGAGLGFSMPILMLAVQNATSQSLIGVTSSAVQLFRQIGGTVGVAIMGTLMNNRIQEELAKIMPEPVKQFLAAPEMASHAKDLTNPQLLVAPDQLEAIRAQIPAQVQPIFDQLIQSLKTALVAGLDEVFLVGFIISLLALVITFFLKEIPLRTSNKDPEPAKPENNNNPELQPSGS</sequence>
<feature type="transmembrane region" description="Helical" evidence="8">
    <location>
        <begin position="46"/>
        <end position="65"/>
    </location>
</feature>
<feature type="transmembrane region" description="Helical" evidence="8">
    <location>
        <begin position="135"/>
        <end position="153"/>
    </location>
</feature>
<dbReference type="GO" id="GO:0005886">
    <property type="term" value="C:plasma membrane"/>
    <property type="evidence" value="ECO:0007669"/>
    <property type="project" value="UniProtKB-SubCell"/>
</dbReference>
<dbReference type="InterPro" id="IPR011701">
    <property type="entry name" value="MFS"/>
</dbReference>
<dbReference type="PRINTS" id="PR01036">
    <property type="entry name" value="TCRTETB"/>
</dbReference>
<dbReference type="GO" id="GO:0022857">
    <property type="term" value="F:transmembrane transporter activity"/>
    <property type="evidence" value="ECO:0007669"/>
    <property type="project" value="InterPro"/>
</dbReference>
<comment type="subcellular location">
    <subcellularLocation>
        <location evidence="1">Cell membrane</location>
        <topology evidence="1">Multi-pass membrane protein</topology>
    </subcellularLocation>
</comment>
<keyword evidence="6 8" id="KW-0472">Membrane</keyword>
<evidence type="ECO:0000256" key="7">
    <source>
        <dbReference type="SAM" id="MobiDB-lite"/>
    </source>
</evidence>
<dbReference type="OrthoDB" id="146256at2"/>
<dbReference type="InterPro" id="IPR020846">
    <property type="entry name" value="MFS_dom"/>
</dbReference>
<dbReference type="Proteomes" id="UP000195437">
    <property type="component" value="Chromosome"/>
</dbReference>
<feature type="region of interest" description="Disordered" evidence="7">
    <location>
        <begin position="518"/>
        <end position="541"/>
    </location>
</feature>
<feature type="transmembrane region" description="Helical" evidence="8">
    <location>
        <begin position="77"/>
        <end position="96"/>
    </location>
</feature>
<dbReference type="EMBL" id="CP021434">
    <property type="protein sequence ID" value="ARU60037.1"/>
    <property type="molecule type" value="Genomic_DNA"/>
</dbReference>
<name>A0A1Y0IHW4_9BACL</name>
<dbReference type="AlphaFoldDB" id="A0A1Y0IHW4"/>
<keyword evidence="4 8" id="KW-0812">Transmembrane</keyword>
<feature type="transmembrane region" description="Helical" evidence="8">
    <location>
        <begin position="331"/>
        <end position="351"/>
    </location>
</feature>
<dbReference type="Pfam" id="PF07690">
    <property type="entry name" value="MFS_1"/>
    <property type="match status" value="1"/>
</dbReference>
<dbReference type="CDD" id="cd17502">
    <property type="entry name" value="MFS_Azr1_MDR_like"/>
    <property type="match status" value="1"/>
</dbReference>
<feature type="transmembrane region" description="Helical" evidence="8">
    <location>
        <begin position="198"/>
        <end position="218"/>
    </location>
</feature>
<dbReference type="Gene3D" id="1.20.1250.20">
    <property type="entry name" value="MFS general substrate transporter like domains"/>
    <property type="match status" value="1"/>
</dbReference>
<feature type="transmembrane region" description="Helical" evidence="8">
    <location>
        <begin position="300"/>
        <end position="319"/>
    </location>
</feature>
<evidence type="ECO:0000259" key="9">
    <source>
        <dbReference type="PROSITE" id="PS50850"/>
    </source>
</evidence>
<protein>
    <submittedName>
        <fullName evidence="10">MFS transporter</fullName>
    </submittedName>
</protein>
<evidence type="ECO:0000256" key="2">
    <source>
        <dbReference type="ARBA" id="ARBA00022448"/>
    </source>
</evidence>
<organism evidence="10 11">
    <name type="scientific">Tumebacillus avium</name>
    <dbReference type="NCBI Taxonomy" id="1903704"/>
    <lineage>
        <taxon>Bacteria</taxon>
        <taxon>Bacillati</taxon>
        <taxon>Bacillota</taxon>
        <taxon>Bacilli</taxon>
        <taxon>Bacillales</taxon>
        <taxon>Alicyclobacillaceae</taxon>
        <taxon>Tumebacillus</taxon>
    </lineage>
</organism>
<feature type="transmembrane region" description="Helical" evidence="8">
    <location>
        <begin position="363"/>
        <end position="381"/>
    </location>
</feature>
<evidence type="ECO:0000256" key="6">
    <source>
        <dbReference type="ARBA" id="ARBA00023136"/>
    </source>
</evidence>
<proteinExistence type="predicted"/>
<dbReference type="SUPFAM" id="SSF103473">
    <property type="entry name" value="MFS general substrate transporter"/>
    <property type="match status" value="1"/>
</dbReference>
<accession>A0A1Y0IHW4</accession>
<feature type="transmembrane region" description="Helical" evidence="8">
    <location>
        <begin position="12"/>
        <end position="34"/>
    </location>
</feature>
<evidence type="ECO:0000256" key="3">
    <source>
        <dbReference type="ARBA" id="ARBA00022475"/>
    </source>
</evidence>
<evidence type="ECO:0000256" key="1">
    <source>
        <dbReference type="ARBA" id="ARBA00004651"/>
    </source>
</evidence>
<keyword evidence="5 8" id="KW-1133">Transmembrane helix</keyword>
<gene>
    <name evidence="10" type="ORF">CBW65_02375</name>
</gene>
<keyword evidence="3" id="KW-1003">Cell membrane</keyword>
<reference evidence="11" key="1">
    <citation type="submission" date="2017-05" db="EMBL/GenBank/DDBJ databases">
        <authorList>
            <person name="Sung H."/>
        </authorList>
    </citation>
    <scope>NUCLEOTIDE SEQUENCE [LARGE SCALE GENOMIC DNA]</scope>
    <source>
        <strain evidence="11">AR23208</strain>
    </source>
</reference>
<dbReference type="PANTHER" id="PTHR23501:SF197">
    <property type="entry name" value="COMD"/>
    <property type="match status" value="1"/>
</dbReference>
<feature type="transmembrane region" description="Helical" evidence="8">
    <location>
        <begin position="267"/>
        <end position="288"/>
    </location>
</feature>
<dbReference type="PROSITE" id="PS50850">
    <property type="entry name" value="MFS"/>
    <property type="match status" value="1"/>
</dbReference>
<feature type="transmembrane region" description="Helical" evidence="8">
    <location>
        <begin position="224"/>
        <end position="246"/>
    </location>
</feature>
<dbReference type="NCBIfam" id="TIGR00711">
    <property type="entry name" value="efflux_EmrB"/>
    <property type="match status" value="1"/>
</dbReference>
<dbReference type="InterPro" id="IPR036259">
    <property type="entry name" value="MFS_trans_sf"/>
</dbReference>
<feature type="domain" description="Major facilitator superfamily (MFS) profile" evidence="9">
    <location>
        <begin position="12"/>
        <end position="516"/>
    </location>
</feature>
<dbReference type="RefSeq" id="WP_087455425.1">
    <property type="nucleotide sequence ID" value="NZ_CP021434.1"/>
</dbReference>
<feature type="transmembrane region" description="Helical" evidence="8">
    <location>
        <begin position="102"/>
        <end position="123"/>
    </location>
</feature>